<accession>A9RS59</accession>
<dbReference type="EnsemblPlants" id="Pp3c3_14700V3.2">
    <property type="protein sequence ID" value="Pp3c3_14700V3.2"/>
    <property type="gene ID" value="Pp3c3_14700"/>
</dbReference>
<dbReference type="InterPro" id="IPR010530">
    <property type="entry name" value="B12D"/>
</dbReference>
<dbReference type="PaxDb" id="3218-PP1S25_135V6.1"/>
<sequence length="94" mass="10741">MAAKIPSYKQWIKPEIYPLFLAVATALSMGGFVMARSIAVNPDVRISKQDREAGVLENYKEGEVYKNHRLRHYALKHGPQIMPSLNNYFSSYSH</sequence>
<organism evidence="1">
    <name type="scientific">Physcomitrium patens</name>
    <name type="common">Spreading-leaved earth moss</name>
    <name type="synonym">Physcomitrella patens</name>
    <dbReference type="NCBI Taxonomy" id="3218"/>
    <lineage>
        <taxon>Eukaryota</taxon>
        <taxon>Viridiplantae</taxon>
        <taxon>Streptophyta</taxon>
        <taxon>Embryophyta</taxon>
        <taxon>Bryophyta</taxon>
        <taxon>Bryophytina</taxon>
        <taxon>Bryopsida</taxon>
        <taxon>Funariidae</taxon>
        <taxon>Funariales</taxon>
        <taxon>Funariaceae</taxon>
        <taxon>Physcomitrium</taxon>
    </lineage>
</organism>
<reference evidence="2" key="3">
    <citation type="submission" date="2020-12" db="UniProtKB">
        <authorList>
            <consortium name="EnsemblPlants"/>
        </authorList>
    </citation>
    <scope>IDENTIFICATION</scope>
</reference>
<keyword evidence="3" id="KW-1185">Reference proteome</keyword>
<proteinExistence type="predicted"/>
<reference evidence="1 3" key="1">
    <citation type="journal article" date="2008" name="Science">
        <title>The Physcomitrella genome reveals evolutionary insights into the conquest of land by plants.</title>
        <authorList>
            <person name="Rensing S."/>
            <person name="Lang D."/>
            <person name="Zimmer A."/>
            <person name="Terry A."/>
            <person name="Salamov A."/>
            <person name="Shapiro H."/>
            <person name="Nishiyama T."/>
            <person name="Perroud P.-F."/>
            <person name="Lindquist E."/>
            <person name="Kamisugi Y."/>
            <person name="Tanahashi T."/>
            <person name="Sakakibara K."/>
            <person name="Fujita T."/>
            <person name="Oishi K."/>
            <person name="Shin-I T."/>
            <person name="Kuroki Y."/>
            <person name="Toyoda A."/>
            <person name="Suzuki Y."/>
            <person name="Hashimoto A."/>
            <person name="Yamaguchi K."/>
            <person name="Sugano A."/>
            <person name="Kohara Y."/>
            <person name="Fujiyama A."/>
            <person name="Anterola A."/>
            <person name="Aoki S."/>
            <person name="Ashton N."/>
            <person name="Barbazuk W.B."/>
            <person name="Barker E."/>
            <person name="Bennetzen J."/>
            <person name="Bezanilla M."/>
            <person name="Blankenship R."/>
            <person name="Cho S.H."/>
            <person name="Dutcher S."/>
            <person name="Estelle M."/>
            <person name="Fawcett J.A."/>
            <person name="Gundlach H."/>
            <person name="Hanada K."/>
            <person name="Heyl A."/>
            <person name="Hicks K.A."/>
            <person name="Hugh J."/>
            <person name="Lohr M."/>
            <person name="Mayer K."/>
            <person name="Melkozernov A."/>
            <person name="Murata T."/>
            <person name="Nelson D."/>
            <person name="Pils B."/>
            <person name="Prigge M."/>
            <person name="Reiss B."/>
            <person name="Renner T."/>
            <person name="Rombauts S."/>
            <person name="Rushton P."/>
            <person name="Sanderfoot A."/>
            <person name="Schween G."/>
            <person name="Shiu S.-H."/>
            <person name="Stueber K."/>
            <person name="Theodoulou F.L."/>
            <person name="Tu H."/>
            <person name="Van de Peer Y."/>
            <person name="Verrier P.J."/>
            <person name="Waters E."/>
            <person name="Wood A."/>
            <person name="Yang L."/>
            <person name="Cove D."/>
            <person name="Cuming A."/>
            <person name="Hasebe M."/>
            <person name="Lucas S."/>
            <person name="Mishler D.B."/>
            <person name="Reski R."/>
            <person name="Grigoriev I."/>
            <person name="Quatrano R.S."/>
            <person name="Boore J.L."/>
        </authorList>
    </citation>
    <scope>NUCLEOTIDE SEQUENCE [LARGE SCALE GENOMIC DNA]</scope>
    <source>
        <strain evidence="2 3">cv. Gransden 2004</strain>
    </source>
</reference>
<dbReference type="Gramene" id="Pp3c3_14700V3.1">
    <property type="protein sequence ID" value="Pp3c3_14700V3.1"/>
    <property type="gene ID" value="Pp3c3_14700"/>
</dbReference>
<protein>
    <recommendedName>
        <fullName evidence="4">NADH-ubiquinone reductase complex 1 MLRQ subunit</fullName>
    </recommendedName>
</protein>
<dbReference type="EnsemblPlants" id="Pp3c3_14700V3.1">
    <property type="protein sequence ID" value="Pp3c3_14700V3.1"/>
    <property type="gene ID" value="Pp3c3_14700"/>
</dbReference>
<dbReference type="OMA" id="HALRKYV"/>
<evidence type="ECO:0000313" key="2">
    <source>
        <dbReference type="EnsemblPlants" id="Pp3c3_14700V3.1"/>
    </source>
</evidence>
<dbReference type="Pfam" id="PF06522">
    <property type="entry name" value="B12D"/>
    <property type="match status" value="1"/>
</dbReference>
<evidence type="ECO:0000313" key="1">
    <source>
        <dbReference type="EMBL" id="PNR57436.1"/>
    </source>
</evidence>
<dbReference type="Gramene" id="Pp3c3_14700V3.2">
    <property type="protein sequence ID" value="Pp3c3_14700V3.2"/>
    <property type="gene ID" value="Pp3c3_14700"/>
</dbReference>
<dbReference type="AlphaFoldDB" id="A9RS59"/>
<evidence type="ECO:0000313" key="3">
    <source>
        <dbReference type="Proteomes" id="UP000006727"/>
    </source>
</evidence>
<dbReference type="HOGENOM" id="CLU_167098_0_0_1"/>
<dbReference type="InParanoid" id="A9RS59"/>
<dbReference type="Proteomes" id="UP000006727">
    <property type="component" value="Chromosome 3"/>
</dbReference>
<name>A9RS59_PHYPA</name>
<reference evidence="1 3" key="2">
    <citation type="journal article" date="2018" name="Plant J.">
        <title>The Physcomitrella patens chromosome-scale assembly reveals moss genome structure and evolution.</title>
        <authorList>
            <person name="Lang D."/>
            <person name="Ullrich K.K."/>
            <person name="Murat F."/>
            <person name="Fuchs J."/>
            <person name="Jenkins J."/>
            <person name="Haas F.B."/>
            <person name="Piednoel M."/>
            <person name="Gundlach H."/>
            <person name="Van Bel M."/>
            <person name="Meyberg R."/>
            <person name="Vives C."/>
            <person name="Morata J."/>
            <person name="Symeonidi A."/>
            <person name="Hiss M."/>
            <person name="Muchero W."/>
            <person name="Kamisugi Y."/>
            <person name="Saleh O."/>
            <person name="Blanc G."/>
            <person name="Decker E.L."/>
            <person name="van Gessel N."/>
            <person name="Grimwood J."/>
            <person name="Hayes R.D."/>
            <person name="Graham S.W."/>
            <person name="Gunter L.E."/>
            <person name="McDaniel S.F."/>
            <person name="Hoernstein S.N.W."/>
            <person name="Larsson A."/>
            <person name="Li F.W."/>
            <person name="Perroud P.F."/>
            <person name="Phillips J."/>
            <person name="Ranjan P."/>
            <person name="Rokshar D.S."/>
            <person name="Rothfels C.J."/>
            <person name="Schneider L."/>
            <person name="Shu S."/>
            <person name="Stevenson D.W."/>
            <person name="Thummler F."/>
            <person name="Tillich M."/>
            <person name="Villarreal Aguilar J.C."/>
            <person name="Widiez T."/>
            <person name="Wong G.K."/>
            <person name="Wymore A."/>
            <person name="Zhang Y."/>
            <person name="Zimmer A.D."/>
            <person name="Quatrano R.S."/>
            <person name="Mayer K.F.X."/>
            <person name="Goodstein D."/>
            <person name="Casacuberta J.M."/>
            <person name="Vandepoele K."/>
            <person name="Reski R."/>
            <person name="Cuming A.C."/>
            <person name="Tuskan G.A."/>
            <person name="Maumus F."/>
            <person name="Salse J."/>
            <person name="Schmutz J."/>
            <person name="Rensing S.A."/>
        </authorList>
    </citation>
    <scope>NUCLEOTIDE SEQUENCE [LARGE SCALE GENOMIC DNA]</scope>
    <source>
        <strain evidence="2 3">cv. Gransden 2004</strain>
    </source>
</reference>
<dbReference type="eggNOG" id="ENOG502S6HX">
    <property type="taxonomic scope" value="Eukaryota"/>
</dbReference>
<evidence type="ECO:0008006" key="4">
    <source>
        <dbReference type="Google" id="ProtNLM"/>
    </source>
</evidence>
<gene>
    <name evidence="1" type="ORF">PHYPA_004430</name>
</gene>
<dbReference type="FunCoup" id="A9RS59">
    <property type="interactions" value="1762"/>
</dbReference>
<dbReference type="EMBL" id="ABEU02000003">
    <property type="protein sequence ID" value="PNR57436.1"/>
    <property type="molecule type" value="Genomic_DNA"/>
</dbReference>
<dbReference type="PANTHER" id="PTHR33417">
    <property type="entry name" value="G-BOX BINDING PROTEIN"/>
    <property type="match status" value="1"/>
</dbReference>